<evidence type="ECO:0000259" key="1">
    <source>
        <dbReference type="Pfam" id="PF14213"/>
    </source>
</evidence>
<evidence type="ECO:0000313" key="2">
    <source>
        <dbReference type="EMBL" id="EDX41625.1"/>
    </source>
</evidence>
<organism evidence="2 3">
    <name type="scientific">Limosilactobacillus reuteri subsp. rodentium (strain DSM 17509 / CIP 109821 / 100-23)</name>
    <name type="common">Lactobacillus reuteri</name>
    <dbReference type="NCBI Taxonomy" id="349123"/>
    <lineage>
        <taxon>Bacteria</taxon>
        <taxon>Bacillati</taxon>
        <taxon>Bacillota</taxon>
        <taxon>Bacilli</taxon>
        <taxon>Lactobacillales</taxon>
        <taxon>Lactobacillaceae</taxon>
        <taxon>Limosilactobacillus</taxon>
    </lineage>
</organism>
<reference evidence="3" key="1">
    <citation type="submission" date="2008-06" db="EMBL/GenBank/DDBJ databases">
        <title>Permanent draft sequence of Lactobacillus reuteri 100-23.</title>
        <authorList>
            <consortium name="US DOE Joint Genome Institute"/>
            <person name="Copeland A."/>
            <person name="Lucas S."/>
            <person name="Lapidus A."/>
            <person name="Barry K."/>
            <person name="Detter J.C."/>
            <person name="Glavina del Rio T."/>
            <person name="Hammon N."/>
            <person name="Israni S."/>
            <person name="Dalin E."/>
            <person name="Tice H."/>
            <person name="Pitluck S."/>
            <person name="Sun H."/>
            <person name="Schmutz J."/>
            <person name="Larimer F."/>
            <person name="Land M."/>
            <person name="Hauser L."/>
            <person name="Walter J."/>
            <person name="Heng N.C.K."/>
            <person name="Tannock G.W."/>
            <person name="Richardson P."/>
        </authorList>
    </citation>
    <scope>NUCLEOTIDE SEQUENCE [LARGE SCALE GENOMIC DNA]</scope>
    <source>
        <strain evidence="3">DSM 17509 / CIP 109821 / 100-23</strain>
    </source>
</reference>
<gene>
    <name evidence="2" type="ORF">Lreu23DRAFT_3136</name>
</gene>
<name>B3XQ24_LIMR1</name>
<accession>B3XQ24</accession>
<feature type="domain" description="DUF4325" evidence="1">
    <location>
        <begin position="20"/>
        <end position="82"/>
    </location>
</feature>
<dbReference type="Pfam" id="PF14213">
    <property type="entry name" value="DUF4325"/>
    <property type="match status" value="1"/>
</dbReference>
<comment type="caution">
    <text evidence="2">The sequence shown here is derived from an EMBL/GenBank/DDBJ whole genome shotgun (WGS) entry which is preliminary data.</text>
</comment>
<protein>
    <recommendedName>
        <fullName evidence="1">DUF4325 domain-containing protein</fullName>
    </recommendedName>
</protein>
<dbReference type="Proteomes" id="UP000003853">
    <property type="component" value="Unassembled WGS sequence"/>
</dbReference>
<dbReference type="InterPro" id="IPR025474">
    <property type="entry name" value="DUF4325"/>
</dbReference>
<dbReference type="EMBL" id="AAPZ02000002">
    <property type="protein sequence ID" value="EDX41625.1"/>
    <property type="molecule type" value="Genomic_DNA"/>
</dbReference>
<evidence type="ECO:0000313" key="3">
    <source>
        <dbReference type="Proteomes" id="UP000003853"/>
    </source>
</evidence>
<sequence length="105" mass="11925">MTSVILVKDIINDSFSPIGGHQLGKEVVTLLKNKKESIVLNFDSIAPFTTLFFNAMFKDISANYNLHELNRIIKVESLGEVDKDTYYRSLNNATEKQEKDKDANK</sequence>
<proteinExistence type="predicted"/>
<dbReference type="AlphaFoldDB" id="B3XQ24"/>
<dbReference type="PATRIC" id="fig|349123.13.peg.139"/>
<dbReference type="RefSeq" id="WP_003665985.1">
    <property type="nucleotide sequence ID" value="NZ_AAPZ02000002.1"/>
</dbReference>